<keyword evidence="5" id="KW-1185">Reference proteome</keyword>
<gene>
    <name evidence="2" type="ORF">C1SCF055_LOCUS12123</name>
</gene>
<reference evidence="2" key="1">
    <citation type="submission" date="2022-10" db="EMBL/GenBank/DDBJ databases">
        <authorList>
            <person name="Chen Y."/>
            <person name="Dougan E. K."/>
            <person name="Chan C."/>
            <person name="Rhodes N."/>
            <person name="Thang M."/>
        </authorList>
    </citation>
    <scope>NUCLEOTIDE SEQUENCE</scope>
</reference>
<evidence type="ECO:0000259" key="1">
    <source>
        <dbReference type="Pfam" id="PF04059"/>
    </source>
</evidence>
<dbReference type="Proteomes" id="UP001152797">
    <property type="component" value="Unassembled WGS sequence"/>
</dbReference>
<proteinExistence type="predicted"/>
<dbReference type="InterPro" id="IPR035979">
    <property type="entry name" value="RBD_domain_sf"/>
</dbReference>
<dbReference type="EMBL" id="CAMXCT010000901">
    <property type="protein sequence ID" value="CAI3984598.1"/>
    <property type="molecule type" value="Genomic_DNA"/>
</dbReference>
<dbReference type="AlphaFoldDB" id="A0A9P1C4E9"/>
<dbReference type="Pfam" id="PF04059">
    <property type="entry name" value="RRM_2"/>
    <property type="match status" value="1"/>
</dbReference>
<name>A0A9P1C4E9_9DINO</name>
<dbReference type="InterPro" id="IPR007201">
    <property type="entry name" value="Mei2-like_Rrm_C"/>
</dbReference>
<accession>A0A9P1C4E9</accession>
<dbReference type="EMBL" id="CAMXCT020000901">
    <property type="protein sequence ID" value="CAL1137973.1"/>
    <property type="molecule type" value="Genomic_DNA"/>
</dbReference>
<dbReference type="SUPFAM" id="SSF54928">
    <property type="entry name" value="RNA-binding domain, RBD"/>
    <property type="match status" value="1"/>
</dbReference>
<organism evidence="2">
    <name type="scientific">Cladocopium goreaui</name>
    <dbReference type="NCBI Taxonomy" id="2562237"/>
    <lineage>
        <taxon>Eukaryota</taxon>
        <taxon>Sar</taxon>
        <taxon>Alveolata</taxon>
        <taxon>Dinophyceae</taxon>
        <taxon>Suessiales</taxon>
        <taxon>Symbiodiniaceae</taxon>
        <taxon>Cladocopium</taxon>
    </lineage>
</organism>
<feature type="domain" description="Mei2-like C-terminal RNA recognition motif" evidence="1">
    <location>
        <begin position="6"/>
        <end position="65"/>
    </location>
</feature>
<evidence type="ECO:0000313" key="3">
    <source>
        <dbReference type="EMBL" id="CAL1137973.1"/>
    </source>
</evidence>
<dbReference type="GO" id="GO:0003676">
    <property type="term" value="F:nucleic acid binding"/>
    <property type="evidence" value="ECO:0007669"/>
    <property type="project" value="InterPro"/>
</dbReference>
<evidence type="ECO:0000313" key="4">
    <source>
        <dbReference type="EMBL" id="CAL4771910.1"/>
    </source>
</evidence>
<comment type="caution">
    <text evidence="2">The sequence shown here is derived from an EMBL/GenBank/DDBJ whole genome shotgun (WGS) entry which is preliminary data.</text>
</comment>
<evidence type="ECO:0000313" key="5">
    <source>
        <dbReference type="Proteomes" id="UP001152797"/>
    </source>
</evidence>
<sequence>MGESLTSLVLKRVPPRCTSVVLVEMLDQIAEGKYDFVHLPYDIRTHKNLSLAFVNFLDHQTAVTALDWLSTATNCPQGLAPSTQVHWGQINGLGPNLAHFIARFGIAAVDPPYSPFVFLNGICVSRPRDIIASVVTPAMFRAAKRLVQQQRAYAGENLGEAANFDEFWHRPQQLSDLNTLPWDNEVRRCLIHLESRYAIFRL</sequence>
<reference evidence="3" key="2">
    <citation type="submission" date="2024-04" db="EMBL/GenBank/DDBJ databases">
        <authorList>
            <person name="Chen Y."/>
            <person name="Shah S."/>
            <person name="Dougan E. K."/>
            <person name="Thang M."/>
            <person name="Chan C."/>
        </authorList>
    </citation>
    <scope>NUCLEOTIDE SEQUENCE [LARGE SCALE GENOMIC DNA]</scope>
</reference>
<dbReference type="OrthoDB" id="446895at2759"/>
<protein>
    <submittedName>
        <fullName evidence="4">Protein FAM188B</fullName>
    </submittedName>
</protein>
<evidence type="ECO:0000313" key="2">
    <source>
        <dbReference type="EMBL" id="CAI3984598.1"/>
    </source>
</evidence>
<dbReference type="EMBL" id="CAMXCT030000901">
    <property type="protein sequence ID" value="CAL4771910.1"/>
    <property type="molecule type" value="Genomic_DNA"/>
</dbReference>